<evidence type="ECO:0000256" key="6">
    <source>
        <dbReference type="ARBA" id="ARBA00022679"/>
    </source>
</evidence>
<dbReference type="GO" id="GO:0000166">
    <property type="term" value="F:nucleotide binding"/>
    <property type="evidence" value="ECO:0007669"/>
    <property type="project" value="UniProtKB-KW"/>
</dbReference>
<evidence type="ECO:0000256" key="10">
    <source>
        <dbReference type="ARBA" id="ARBA00022968"/>
    </source>
</evidence>
<dbReference type="InterPro" id="IPR003378">
    <property type="entry name" value="Fringe-like_glycosylTrfase"/>
</dbReference>
<gene>
    <name evidence="15" type="ORF">PHMEG_00030560</name>
</gene>
<evidence type="ECO:0000259" key="14">
    <source>
        <dbReference type="PROSITE" id="PS51164"/>
    </source>
</evidence>
<dbReference type="SMART" id="SM00236">
    <property type="entry name" value="fCBD"/>
    <property type="match status" value="2"/>
</dbReference>
<dbReference type="GO" id="GO:0005576">
    <property type="term" value="C:extracellular region"/>
    <property type="evidence" value="ECO:0007669"/>
    <property type="project" value="InterPro"/>
</dbReference>
<comment type="pathway">
    <text evidence="2">Protein modification; protein glycosylation.</text>
</comment>
<keyword evidence="5 15" id="KW-0328">Glycosyltransferase</keyword>
<evidence type="ECO:0000256" key="1">
    <source>
        <dbReference type="ARBA" id="ARBA00004606"/>
    </source>
</evidence>
<keyword evidence="8 13" id="KW-0732">Signal</keyword>
<dbReference type="Proteomes" id="UP000198211">
    <property type="component" value="Unassembled WGS sequence"/>
</dbReference>
<comment type="caution">
    <text evidence="15">The sequence shown here is derived from an EMBL/GenBank/DDBJ whole genome shotgun (WGS) entry which is preliminary data.</text>
</comment>
<comment type="similarity">
    <text evidence="3">Belongs to the glycosyltransferase 31 family. Beta3-Gal-T subfamily.</text>
</comment>
<feature type="chain" id="PRO_5013053352" description="N-acetylgalactosaminide beta-1,3-galactosyltransferase" evidence="13">
    <location>
        <begin position="20"/>
        <end position="352"/>
    </location>
</feature>
<feature type="domain" description="CBM1" evidence="14">
    <location>
        <begin position="75"/>
        <end position="109"/>
    </location>
</feature>
<organism evidence="15 16">
    <name type="scientific">Phytophthora megakarya</name>
    <dbReference type="NCBI Taxonomy" id="4795"/>
    <lineage>
        <taxon>Eukaryota</taxon>
        <taxon>Sar</taxon>
        <taxon>Stramenopiles</taxon>
        <taxon>Oomycota</taxon>
        <taxon>Peronosporomycetes</taxon>
        <taxon>Peronosporales</taxon>
        <taxon>Peronosporaceae</taxon>
        <taxon>Phytophthora</taxon>
    </lineage>
</organism>
<dbReference type="EC" id="2.4.1.122" evidence="4"/>
<dbReference type="PANTHER" id="PTHR23033">
    <property type="entry name" value="BETA1,3-GALACTOSYLTRANSFERASE"/>
    <property type="match status" value="1"/>
</dbReference>
<keyword evidence="16" id="KW-1185">Reference proteome</keyword>
<dbReference type="GO" id="GO:0016263">
    <property type="term" value="F:glycoprotein-N-acetylgalactosamine 3-beta-galactosyltransferase activity"/>
    <property type="evidence" value="ECO:0007669"/>
    <property type="project" value="UniProtKB-EC"/>
</dbReference>
<keyword evidence="11" id="KW-1133">Transmembrane helix</keyword>
<evidence type="ECO:0000256" key="2">
    <source>
        <dbReference type="ARBA" id="ARBA00004922"/>
    </source>
</evidence>
<dbReference type="Pfam" id="PF00734">
    <property type="entry name" value="CBM_1"/>
    <property type="match status" value="1"/>
</dbReference>
<dbReference type="PANTHER" id="PTHR23033:SF14">
    <property type="entry name" value="GLYCOPROTEIN-N-ACETYLGALACTOSAMINE 3-BETA-GALACTOSYLTRANSFERASE 1-RELATED"/>
    <property type="match status" value="1"/>
</dbReference>
<dbReference type="SUPFAM" id="SSF57180">
    <property type="entry name" value="Cellulose-binding domain"/>
    <property type="match status" value="1"/>
</dbReference>
<protein>
    <recommendedName>
        <fullName evidence="4">N-acetylgalactosaminide beta-1,3-galactosyltransferase</fullName>
        <ecNumber evidence="4">2.4.1.122</ecNumber>
    </recommendedName>
</protein>
<comment type="subcellular location">
    <subcellularLocation>
        <location evidence="1">Membrane</location>
        <topology evidence="1">Single-pass type II membrane protein</topology>
    </subcellularLocation>
</comment>
<keyword evidence="10" id="KW-0735">Signal-anchor</keyword>
<dbReference type="GO" id="GO:0016020">
    <property type="term" value="C:membrane"/>
    <property type="evidence" value="ECO:0007669"/>
    <property type="project" value="UniProtKB-SubCell"/>
</dbReference>
<evidence type="ECO:0000256" key="3">
    <source>
        <dbReference type="ARBA" id="ARBA00006462"/>
    </source>
</evidence>
<keyword evidence="12" id="KW-0472">Membrane</keyword>
<keyword evidence="9" id="KW-0547">Nucleotide-binding</keyword>
<feature type="signal peptide" evidence="13">
    <location>
        <begin position="1"/>
        <end position="19"/>
    </location>
</feature>
<dbReference type="InterPro" id="IPR035971">
    <property type="entry name" value="CBD_sf"/>
</dbReference>
<keyword evidence="7" id="KW-0812">Transmembrane</keyword>
<dbReference type="Pfam" id="PF02434">
    <property type="entry name" value="Fringe"/>
    <property type="match status" value="1"/>
</dbReference>
<evidence type="ECO:0000256" key="11">
    <source>
        <dbReference type="ARBA" id="ARBA00022989"/>
    </source>
</evidence>
<dbReference type="GO" id="GO:0005975">
    <property type="term" value="P:carbohydrate metabolic process"/>
    <property type="evidence" value="ECO:0007669"/>
    <property type="project" value="InterPro"/>
</dbReference>
<dbReference type="Gene3D" id="3.90.550.50">
    <property type="match status" value="1"/>
</dbReference>
<evidence type="ECO:0000256" key="4">
    <source>
        <dbReference type="ARBA" id="ARBA00012557"/>
    </source>
</evidence>
<dbReference type="PROSITE" id="PS51164">
    <property type="entry name" value="CBM1_2"/>
    <property type="match status" value="1"/>
</dbReference>
<dbReference type="AlphaFoldDB" id="A0A225V2K5"/>
<dbReference type="InterPro" id="IPR000254">
    <property type="entry name" value="CBD"/>
</dbReference>
<dbReference type="InterPro" id="IPR026050">
    <property type="entry name" value="C1GALT1/C1GALT1_chp1"/>
</dbReference>
<reference evidence="16" key="1">
    <citation type="submission" date="2017-03" db="EMBL/GenBank/DDBJ databases">
        <title>Phytopthora megakarya and P. palmivora, two closely related causual agents of cacao black pod achieved similar genome size and gene model numbers by different mechanisms.</title>
        <authorList>
            <person name="Ali S."/>
            <person name="Shao J."/>
            <person name="Larry D.J."/>
            <person name="Kronmiller B."/>
            <person name="Shen D."/>
            <person name="Strem M.D."/>
            <person name="Melnick R.L."/>
            <person name="Guiltinan M.J."/>
            <person name="Tyler B.M."/>
            <person name="Meinhardt L.W."/>
            <person name="Bailey B.A."/>
        </authorList>
    </citation>
    <scope>NUCLEOTIDE SEQUENCE [LARGE SCALE GENOMIC DNA]</scope>
    <source>
        <strain evidence="16">zdho120</strain>
    </source>
</reference>
<dbReference type="EMBL" id="NBNE01009223">
    <property type="protein sequence ID" value="OWY98629.1"/>
    <property type="molecule type" value="Genomic_DNA"/>
</dbReference>
<proteinExistence type="inferred from homology"/>
<name>A0A225V2K5_9STRA</name>
<evidence type="ECO:0000313" key="15">
    <source>
        <dbReference type="EMBL" id="OWY98629.1"/>
    </source>
</evidence>
<evidence type="ECO:0000256" key="8">
    <source>
        <dbReference type="ARBA" id="ARBA00022729"/>
    </source>
</evidence>
<evidence type="ECO:0000256" key="5">
    <source>
        <dbReference type="ARBA" id="ARBA00022676"/>
    </source>
</evidence>
<evidence type="ECO:0000256" key="9">
    <source>
        <dbReference type="ARBA" id="ARBA00022741"/>
    </source>
</evidence>
<evidence type="ECO:0000313" key="16">
    <source>
        <dbReference type="Proteomes" id="UP000198211"/>
    </source>
</evidence>
<dbReference type="STRING" id="4795.A0A225V2K5"/>
<keyword evidence="6 15" id="KW-0808">Transferase</keyword>
<dbReference type="GO" id="GO:0030248">
    <property type="term" value="F:cellulose binding"/>
    <property type="evidence" value="ECO:0007669"/>
    <property type="project" value="InterPro"/>
</dbReference>
<evidence type="ECO:0000256" key="7">
    <source>
        <dbReference type="ARBA" id="ARBA00022692"/>
    </source>
</evidence>
<sequence>MKFAATIIAMTIALSNVEANTPTHLRVLTDEAAMDYSSAPVAEWGQCKWVDRSATCADGLQCVVYSDWYGQCVKKVASTWGQCGGKGWTGSCTSGNICQKMNDYYSHNMSDTIVVAANTSTERRYEVVQLDIVADHEHLWLRTRAALQYLHEHFRHDYDWFYKCDDDTYAIIENMRAYLKRPEIVQRYNREPMQMGHRFNMPKRDLDYYITNENLLSKWHQRWDRMVYNSGGAGYVMNRLYLDKFVESLPEWTCLPDEASGVMPEDSGVSFCMMWNDVYPWDTRDHRGRERWHAFNPKLIFREWNNENYWYVQYHNTVGGRSLYFCRSEHDDIATFNKKFGLAIGDKVMATN</sequence>
<evidence type="ECO:0000256" key="13">
    <source>
        <dbReference type="SAM" id="SignalP"/>
    </source>
</evidence>
<dbReference type="OrthoDB" id="414175at2759"/>
<evidence type="ECO:0000256" key="12">
    <source>
        <dbReference type="ARBA" id="ARBA00023136"/>
    </source>
</evidence>
<accession>A0A225V2K5</accession>